<dbReference type="SUPFAM" id="SSF50156">
    <property type="entry name" value="PDZ domain-like"/>
    <property type="match status" value="2"/>
</dbReference>
<feature type="domain" description="PDZ" evidence="2">
    <location>
        <begin position="635"/>
        <end position="709"/>
    </location>
</feature>
<sequence length="742" mass="83374">MRWFHKNSDAPRLLSLSPLRQDAEGSSSGDSRSPATSARHRSRIDMSPMQWRRTCSTAENPHLQFYNLKDQTVVIEETLNPLEKETNSKGLVAFSREKRNPLLEKVKNTKLSCFASTKPNAVGLTDLFNEPSASYCNDSEYLIGSPRPYCQIAKNKAASFENLIDGCDYPPRNKLDQYILERSRRTPDFHLLDQEKQSFMPPSPVLNYDITPPPEENPVSSSYFTNKLKSMSEKYFKSSTNRFLAKLYKNNAQANDQSNTNKGIGSKSPGKAKLRSFSYGALPGMEEFQKQQNSYSNDDEELDKYFRIPQRNESGHTGNLDEDNDSGILVNTSANSSVVGCIGNKSNFRDEKIAVSHARSVSQDNAQESDYHNVRYFYNDSRPLSSKAKIDEAQCLEGELPPPLPPHHKLYSHTERDSRGKTFILTRLVRSEPNENLGICIAKMGMEAHQGYVIAHIVPGSLADRDGTLRLDDEIINVNGRRLRGLTMEKARESIMKGPIQVDILVARAIEWKISKMQESSVDYENVLVYPHSVQLSKRPIHQTIDNSLKSIKTESDARPEPTTPYLYQKHNTLNHKMYRKNFEAFSGKTLKCSTVTEKSHANIIRHLAQNPNNEDSSFCTLPRRPRSSIYSLYTFVYEKGQGKKSLGFTIVGGKDSPRGAMGIFIKSILETGQAADDGRLREGDEVLAVNGQVCHDMSHAEAVALFKNIKSGPVALHISRRVKTSKNSSKAKSCMDLVQAP</sequence>
<dbReference type="PANTHER" id="PTHR11324:SF16">
    <property type="entry name" value="PDZ DOMAIN-CONTAINING PROTEIN 2"/>
    <property type="match status" value="1"/>
</dbReference>
<dbReference type="OrthoDB" id="6022711at2759"/>
<evidence type="ECO:0000313" key="4">
    <source>
        <dbReference type="Proteomes" id="UP000466442"/>
    </source>
</evidence>
<dbReference type="CDD" id="cd06759">
    <property type="entry name" value="PDZ3_PDZD2-PDZ1_hPro-IL-16-like"/>
    <property type="match status" value="1"/>
</dbReference>
<reference evidence="3" key="1">
    <citation type="journal article" date="2021" name="Mol. Ecol. Resour.">
        <title>Apolygus lucorum genome provides insights into omnivorousness and mesophyll feeding.</title>
        <authorList>
            <person name="Liu Y."/>
            <person name="Liu H."/>
            <person name="Wang H."/>
            <person name="Huang T."/>
            <person name="Liu B."/>
            <person name="Yang B."/>
            <person name="Yin L."/>
            <person name="Li B."/>
            <person name="Zhang Y."/>
            <person name="Zhang S."/>
            <person name="Jiang F."/>
            <person name="Zhang X."/>
            <person name="Ren Y."/>
            <person name="Wang B."/>
            <person name="Wang S."/>
            <person name="Lu Y."/>
            <person name="Wu K."/>
            <person name="Fan W."/>
            <person name="Wang G."/>
        </authorList>
    </citation>
    <scope>NUCLEOTIDE SEQUENCE</scope>
    <source>
        <strain evidence="3">12Hb</strain>
    </source>
</reference>
<dbReference type="Gene3D" id="2.30.42.10">
    <property type="match status" value="2"/>
</dbReference>
<dbReference type="PANTHER" id="PTHR11324">
    <property type="entry name" value="IL16-RELATED"/>
    <property type="match status" value="1"/>
</dbReference>
<proteinExistence type="predicted"/>
<feature type="region of interest" description="Disordered" evidence="1">
    <location>
        <begin position="14"/>
        <end position="49"/>
    </location>
</feature>
<dbReference type="CDD" id="cd00136">
    <property type="entry name" value="PDZ_canonical"/>
    <property type="match status" value="1"/>
</dbReference>
<protein>
    <recommendedName>
        <fullName evidence="2">PDZ domain-containing protein</fullName>
    </recommendedName>
</protein>
<evidence type="ECO:0000259" key="2">
    <source>
        <dbReference type="PROSITE" id="PS50106"/>
    </source>
</evidence>
<accession>A0A8S9Y5I8</accession>
<dbReference type="Pfam" id="PF00595">
    <property type="entry name" value="PDZ"/>
    <property type="match status" value="2"/>
</dbReference>
<comment type="caution">
    <text evidence="3">The sequence shown here is derived from an EMBL/GenBank/DDBJ whole genome shotgun (WGS) entry which is preliminary data.</text>
</comment>
<evidence type="ECO:0000256" key="1">
    <source>
        <dbReference type="SAM" id="MobiDB-lite"/>
    </source>
</evidence>
<gene>
    <name evidence="3" type="ORF">GE061_000412</name>
</gene>
<organism evidence="3 4">
    <name type="scientific">Apolygus lucorum</name>
    <name type="common">Small green plant bug</name>
    <name type="synonym">Lygocoris lucorum</name>
    <dbReference type="NCBI Taxonomy" id="248454"/>
    <lineage>
        <taxon>Eukaryota</taxon>
        <taxon>Metazoa</taxon>
        <taxon>Ecdysozoa</taxon>
        <taxon>Arthropoda</taxon>
        <taxon>Hexapoda</taxon>
        <taxon>Insecta</taxon>
        <taxon>Pterygota</taxon>
        <taxon>Neoptera</taxon>
        <taxon>Paraneoptera</taxon>
        <taxon>Hemiptera</taxon>
        <taxon>Heteroptera</taxon>
        <taxon>Panheteroptera</taxon>
        <taxon>Cimicomorpha</taxon>
        <taxon>Miridae</taxon>
        <taxon>Mirini</taxon>
        <taxon>Apolygus</taxon>
    </lineage>
</organism>
<dbReference type="PROSITE" id="PS50106">
    <property type="entry name" value="PDZ"/>
    <property type="match status" value="2"/>
</dbReference>
<name>A0A8S9Y5I8_APOLU</name>
<dbReference type="AlphaFoldDB" id="A0A8S9Y5I8"/>
<dbReference type="EMBL" id="WIXP02000001">
    <property type="protein sequence ID" value="KAF6216074.1"/>
    <property type="molecule type" value="Genomic_DNA"/>
</dbReference>
<dbReference type="InterPro" id="IPR001478">
    <property type="entry name" value="PDZ"/>
</dbReference>
<dbReference type="SMART" id="SM00228">
    <property type="entry name" value="PDZ"/>
    <property type="match status" value="2"/>
</dbReference>
<dbReference type="Proteomes" id="UP000466442">
    <property type="component" value="Linkage Group LG1"/>
</dbReference>
<evidence type="ECO:0000313" key="3">
    <source>
        <dbReference type="EMBL" id="KAF6216074.1"/>
    </source>
</evidence>
<dbReference type="InterPro" id="IPR036034">
    <property type="entry name" value="PDZ_sf"/>
</dbReference>
<feature type="domain" description="PDZ" evidence="2">
    <location>
        <begin position="425"/>
        <end position="510"/>
    </location>
</feature>
<feature type="compositionally biased region" description="Polar residues" evidence="1">
    <location>
        <begin position="24"/>
        <end position="36"/>
    </location>
</feature>
<keyword evidence="4" id="KW-1185">Reference proteome</keyword>